<feature type="region of interest" description="Disordered" evidence="9">
    <location>
        <begin position="39"/>
        <end position="59"/>
    </location>
</feature>
<dbReference type="GO" id="GO:0030322">
    <property type="term" value="P:stabilization of membrane potential"/>
    <property type="evidence" value="ECO:0007669"/>
    <property type="project" value="TreeGrafter"/>
</dbReference>
<protein>
    <submittedName>
        <fullName evidence="12">TWiK family of potassium channels protein 7-like isoform X2</fullName>
    </submittedName>
</protein>
<keyword evidence="5 8" id="KW-0406">Ion transport</keyword>
<evidence type="ECO:0000256" key="2">
    <source>
        <dbReference type="ARBA" id="ARBA00022448"/>
    </source>
</evidence>
<evidence type="ECO:0000256" key="5">
    <source>
        <dbReference type="ARBA" id="ARBA00023065"/>
    </source>
</evidence>
<feature type="compositionally biased region" description="Basic residues" evidence="9">
    <location>
        <begin position="93"/>
        <end position="103"/>
    </location>
</feature>
<dbReference type="PANTHER" id="PTHR11003:SF335">
    <property type="entry name" value="POTASSIUM CHANNEL DOMAIN-CONTAINING PROTEIN"/>
    <property type="match status" value="1"/>
</dbReference>
<dbReference type="Proteomes" id="UP000478052">
    <property type="component" value="Unassembled WGS sequence"/>
</dbReference>
<feature type="transmembrane region" description="Helical" evidence="10">
    <location>
        <begin position="145"/>
        <end position="165"/>
    </location>
</feature>
<dbReference type="PANTHER" id="PTHR11003">
    <property type="entry name" value="POTASSIUM CHANNEL, SUBFAMILY K"/>
    <property type="match status" value="1"/>
</dbReference>
<dbReference type="AlphaFoldDB" id="A0A6G0Z8T6"/>
<dbReference type="Gene3D" id="1.10.287.70">
    <property type="match status" value="1"/>
</dbReference>
<reference evidence="12 13" key="1">
    <citation type="submission" date="2019-08" db="EMBL/GenBank/DDBJ databases">
        <title>Whole genome of Aphis craccivora.</title>
        <authorList>
            <person name="Voronova N.V."/>
            <person name="Shulinski R.S."/>
            <person name="Bandarenka Y.V."/>
            <person name="Zhorov D.G."/>
            <person name="Warner D."/>
        </authorList>
    </citation>
    <scope>NUCLEOTIDE SEQUENCE [LARGE SCALE GENOMIC DNA]</scope>
    <source>
        <strain evidence="12">180601</strain>
        <tissue evidence="12">Whole Body</tissue>
    </source>
</reference>
<feature type="transmembrane region" description="Helical" evidence="10">
    <location>
        <begin position="470"/>
        <end position="492"/>
    </location>
</feature>
<feature type="transmembrane region" description="Helical" evidence="10">
    <location>
        <begin position="235"/>
        <end position="254"/>
    </location>
</feature>
<evidence type="ECO:0000259" key="11">
    <source>
        <dbReference type="Pfam" id="PF07885"/>
    </source>
</evidence>
<accession>A0A6G0Z8T6</accession>
<organism evidence="12 13">
    <name type="scientific">Aphis craccivora</name>
    <name type="common">Cowpea aphid</name>
    <dbReference type="NCBI Taxonomy" id="307492"/>
    <lineage>
        <taxon>Eukaryota</taxon>
        <taxon>Metazoa</taxon>
        <taxon>Ecdysozoa</taxon>
        <taxon>Arthropoda</taxon>
        <taxon>Hexapoda</taxon>
        <taxon>Insecta</taxon>
        <taxon>Pterygota</taxon>
        <taxon>Neoptera</taxon>
        <taxon>Paraneoptera</taxon>
        <taxon>Hemiptera</taxon>
        <taxon>Sternorrhyncha</taxon>
        <taxon>Aphidomorpha</taxon>
        <taxon>Aphidoidea</taxon>
        <taxon>Aphididae</taxon>
        <taxon>Aphidini</taxon>
        <taxon>Aphis</taxon>
        <taxon>Aphis</taxon>
    </lineage>
</organism>
<name>A0A6G0Z8T6_APHCR</name>
<dbReference type="OrthoDB" id="297496at2759"/>
<dbReference type="GO" id="GO:0022841">
    <property type="term" value="F:potassium ion leak channel activity"/>
    <property type="evidence" value="ECO:0007669"/>
    <property type="project" value="TreeGrafter"/>
</dbReference>
<proteinExistence type="inferred from homology"/>
<keyword evidence="13" id="KW-1185">Reference proteome</keyword>
<feature type="transmembrane region" description="Helical" evidence="10">
    <location>
        <begin position="414"/>
        <end position="436"/>
    </location>
</feature>
<dbReference type="SUPFAM" id="SSF81324">
    <property type="entry name" value="Voltage-gated potassium channels"/>
    <property type="match status" value="2"/>
</dbReference>
<dbReference type="GO" id="GO:0005886">
    <property type="term" value="C:plasma membrane"/>
    <property type="evidence" value="ECO:0007669"/>
    <property type="project" value="TreeGrafter"/>
</dbReference>
<evidence type="ECO:0000256" key="3">
    <source>
        <dbReference type="ARBA" id="ARBA00022692"/>
    </source>
</evidence>
<dbReference type="EMBL" id="VUJU01001024">
    <property type="protein sequence ID" value="KAF0767197.1"/>
    <property type="molecule type" value="Genomic_DNA"/>
</dbReference>
<feature type="compositionally biased region" description="Basic and acidic residues" evidence="9">
    <location>
        <begin position="104"/>
        <end position="115"/>
    </location>
</feature>
<evidence type="ECO:0000313" key="13">
    <source>
        <dbReference type="Proteomes" id="UP000478052"/>
    </source>
</evidence>
<feature type="domain" description="Potassium channel" evidence="11">
    <location>
        <begin position="297"/>
        <end position="334"/>
    </location>
</feature>
<comment type="subcellular location">
    <subcellularLocation>
        <location evidence="1">Membrane</location>
        <topology evidence="1">Multi-pass membrane protein</topology>
    </subcellularLocation>
</comment>
<evidence type="ECO:0000313" key="12">
    <source>
        <dbReference type="EMBL" id="KAF0767197.1"/>
    </source>
</evidence>
<comment type="similarity">
    <text evidence="8">Belongs to the two pore domain potassium channel (TC 1.A.1.8) family.</text>
</comment>
<keyword evidence="2 8" id="KW-0813">Transport</keyword>
<dbReference type="InterPro" id="IPR003280">
    <property type="entry name" value="2pore_dom_K_chnl"/>
</dbReference>
<evidence type="ECO:0000256" key="4">
    <source>
        <dbReference type="ARBA" id="ARBA00022989"/>
    </source>
</evidence>
<evidence type="ECO:0000256" key="6">
    <source>
        <dbReference type="ARBA" id="ARBA00023136"/>
    </source>
</evidence>
<evidence type="ECO:0000256" key="7">
    <source>
        <dbReference type="ARBA" id="ARBA00023303"/>
    </source>
</evidence>
<dbReference type="GO" id="GO:0015271">
    <property type="term" value="F:outward rectifier potassium channel activity"/>
    <property type="evidence" value="ECO:0007669"/>
    <property type="project" value="TreeGrafter"/>
</dbReference>
<feature type="domain" description="Potassium channel" evidence="11">
    <location>
        <begin position="424"/>
        <end position="496"/>
    </location>
</feature>
<keyword evidence="4 10" id="KW-1133">Transmembrane helix</keyword>
<gene>
    <name evidence="12" type="ORF">FWK35_00016241</name>
</gene>
<evidence type="ECO:0000256" key="9">
    <source>
        <dbReference type="SAM" id="MobiDB-lite"/>
    </source>
</evidence>
<feature type="compositionally biased region" description="Basic and acidic residues" evidence="9">
    <location>
        <begin position="39"/>
        <end position="51"/>
    </location>
</feature>
<dbReference type="PRINTS" id="PR01333">
    <property type="entry name" value="2POREKCHANEL"/>
</dbReference>
<evidence type="ECO:0000256" key="8">
    <source>
        <dbReference type="RuleBase" id="RU003857"/>
    </source>
</evidence>
<feature type="transmembrane region" description="Helical" evidence="10">
    <location>
        <begin position="311"/>
        <end position="329"/>
    </location>
</feature>
<dbReference type="Pfam" id="PF07885">
    <property type="entry name" value="Ion_trans_2"/>
    <property type="match status" value="2"/>
</dbReference>
<keyword evidence="6 10" id="KW-0472">Membrane</keyword>
<evidence type="ECO:0000256" key="1">
    <source>
        <dbReference type="ARBA" id="ARBA00004141"/>
    </source>
</evidence>
<keyword evidence="7 8" id="KW-0407">Ion channel</keyword>
<dbReference type="InterPro" id="IPR013099">
    <property type="entry name" value="K_chnl_dom"/>
</dbReference>
<comment type="caution">
    <text evidence="12">The sequence shown here is derived from an EMBL/GenBank/DDBJ whole genome shotgun (WGS) entry which is preliminary data.</text>
</comment>
<evidence type="ECO:0000256" key="10">
    <source>
        <dbReference type="SAM" id="Phobius"/>
    </source>
</evidence>
<sequence>MMCCVSTPTLERTVVKFSVAVALASKKYLDIDIVTPSDPDRERRLTMKKSDDDDDENNESCYTDYETDGFWSSEKTLLESVQGKGAASTTTTTRRKKKKKKAKDRGDGTKNKLDEAGTGLRHQWRCFLQEHDDEWKKFWNVGRKCFINTVILVVMCGVGGVVFRYTEGAFESFYKCGVKRVKRDFLDGLWTDSRRMGADQWKQTARRKLVEFEEQLHDAFEAGTTTYSGRSSWSFVNSAIYCFTVVTTIGNARILRSSSLLTGCRFGAGGVMCFCFANRPKLILAAFYSIIAAFNRYGHISPSTNTGRLITIVYAIFGIPIFLILLADFGKMFTRGIKFLWAFVRRLYYTGSCRKVRRTAPVQEVMKGVQMMYDITKFRRPSNMFGGVPDGQSGFPPTSPSTPALSVYTIDDEFNLPVSVAFVMLVVYIVIGAIVFCFEEGWGFFESFYFVFISMSTIGFGDFVPKNQLVMIVSIVYLVFGLALTSMCINVVQNSFRQATTKISATIGLGLPRTDNNEPTPFVGDDMTTINADDMMTTIDADAVTDNDDD</sequence>
<keyword evidence="3 8" id="KW-0812">Transmembrane</keyword>
<feature type="region of interest" description="Disordered" evidence="9">
    <location>
        <begin position="82"/>
        <end position="115"/>
    </location>
</feature>